<dbReference type="EMBL" id="LXQA010128677">
    <property type="protein sequence ID" value="MCI22108.1"/>
    <property type="molecule type" value="Genomic_DNA"/>
</dbReference>
<evidence type="ECO:0000313" key="3">
    <source>
        <dbReference type="Proteomes" id="UP000265520"/>
    </source>
</evidence>
<protein>
    <submittedName>
        <fullName evidence="2">Uncharacterized protein</fullName>
    </submittedName>
</protein>
<organism evidence="2 3">
    <name type="scientific">Trifolium medium</name>
    <dbReference type="NCBI Taxonomy" id="97028"/>
    <lineage>
        <taxon>Eukaryota</taxon>
        <taxon>Viridiplantae</taxon>
        <taxon>Streptophyta</taxon>
        <taxon>Embryophyta</taxon>
        <taxon>Tracheophyta</taxon>
        <taxon>Spermatophyta</taxon>
        <taxon>Magnoliopsida</taxon>
        <taxon>eudicotyledons</taxon>
        <taxon>Gunneridae</taxon>
        <taxon>Pentapetalae</taxon>
        <taxon>rosids</taxon>
        <taxon>fabids</taxon>
        <taxon>Fabales</taxon>
        <taxon>Fabaceae</taxon>
        <taxon>Papilionoideae</taxon>
        <taxon>50 kb inversion clade</taxon>
        <taxon>NPAAA clade</taxon>
        <taxon>Hologalegina</taxon>
        <taxon>IRL clade</taxon>
        <taxon>Trifolieae</taxon>
        <taxon>Trifolium</taxon>
    </lineage>
</organism>
<proteinExistence type="predicted"/>
<evidence type="ECO:0000256" key="1">
    <source>
        <dbReference type="SAM" id="MobiDB-lite"/>
    </source>
</evidence>
<feature type="non-terminal residue" evidence="2">
    <location>
        <position position="120"/>
    </location>
</feature>
<dbReference type="AlphaFoldDB" id="A0A392QD85"/>
<keyword evidence="3" id="KW-1185">Reference proteome</keyword>
<feature type="compositionally biased region" description="Basic and acidic residues" evidence="1">
    <location>
        <begin position="59"/>
        <end position="77"/>
    </location>
</feature>
<feature type="region of interest" description="Disordered" evidence="1">
    <location>
        <begin position="1"/>
        <end position="85"/>
    </location>
</feature>
<dbReference type="Proteomes" id="UP000265520">
    <property type="component" value="Unassembled WGS sequence"/>
</dbReference>
<accession>A0A392QD85</accession>
<name>A0A392QD85_9FABA</name>
<feature type="compositionally biased region" description="Basic and acidic residues" evidence="1">
    <location>
        <begin position="33"/>
        <end position="47"/>
    </location>
</feature>
<sequence>MRERGRSRARSASHGQLHRSSSPLGCSNWVGRDPSRGPDIGGERGDWQDVMPRWRKASRQVDRSQDRQSRFKRHGGERSWSTGTGRGCYRDGYRFRDGFHRSRVRGASRIRCCDYPSARY</sequence>
<evidence type="ECO:0000313" key="2">
    <source>
        <dbReference type="EMBL" id="MCI22108.1"/>
    </source>
</evidence>
<comment type="caution">
    <text evidence="2">The sequence shown here is derived from an EMBL/GenBank/DDBJ whole genome shotgun (WGS) entry which is preliminary data.</text>
</comment>
<reference evidence="2 3" key="1">
    <citation type="journal article" date="2018" name="Front. Plant Sci.">
        <title>Red Clover (Trifolium pratense) and Zigzag Clover (T. medium) - A Picture of Genomic Similarities and Differences.</title>
        <authorList>
            <person name="Dluhosova J."/>
            <person name="Istvanek J."/>
            <person name="Nedelnik J."/>
            <person name="Repkova J."/>
        </authorList>
    </citation>
    <scope>NUCLEOTIDE SEQUENCE [LARGE SCALE GENOMIC DNA]</scope>
    <source>
        <strain evidence="3">cv. 10/8</strain>
        <tissue evidence="2">Leaf</tissue>
    </source>
</reference>